<evidence type="ECO:0000313" key="1">
    <source>
        <dbReference type="EMBL" id="KZT00840.1"/>
    </source>
</evidence>
<dbReference type="STRING" id="1314785.A0A165BDY7"/>
<organism evidence="1 2">
    <name type="scientific">Laetiporus sulphureus 93-53</name>
    <dbReference type="NCBI Taxonomy" id="1314785"/>
    <lineage>
        <taxon>Eukaryota</taxon>
        <taxon>Fungi</taxon>
        <taxon>Dikarya</taxon>
        <taxon>Basidiomycota</taxon>
        <taxon>Agaricomycotina</taxon>
        <taxon>Agaricomycetes</taxon>
        <taxon>Polyporales</taxon>
        <taxon>Laetiporus</taxon>
    </lineage>
</organism>
<proteinExistence type="predicted"/>
<evidence type="ECO:0000313" key="2">
    <source>
        <dbReference type="Proteomes" id="UP000076871"/>
    </source>
</evidence>
<reference evidence="1 2" key="1">
    <citation type="journal article" date="2016" name="Mol. Biol. Evol.">
        <title>Comparative Genomics of Early-Diverging Mushroom-Forming Fungi Provides Insights into the Origins of Lignocellulose Decay Capabilities.</title>
        <authorList>
            <person name="Nagy L.G."/>
            <person name="Riley R."/>
            <person name="Tritt A."/>
            <person name="Adam C."/>
            <person name="Daum C."/>
            <person name="Floudas D."/>
            <person name="Sun H."/>
            <person name="Yadav J.S."/>
            <person name="Pangilinan J."/>
            <person name="Larsson K.H."/>
            <person name="Matsuura K."/>
            <person name="Barry K."/>
            <person name="Labutti K."/>
            <person name="Kuo R."/>
            <person name="Ohm R.A."/>
            <person name="Bhattacharya S.S."/>
            <person name="Shirouzu T."/>
            <person name="Yoshinaga Y."/>
            <person name="Martin F.M."/>
            <person name="Grigoriev I.V."/>
            <person name="Hibbett D.S."/>
        </authorList>
    </citation>
    <scope>NUCLEOTIDE SEQUENCE [LARGE SCALE GENOMIC DNA]</scope>
    <source>
        <strain evidence="1 2">93-53</strain>
    </source>
</reference>
<dbReference type="Proteomes" id="UP000076871">
    <property type="component" value="Unassembled WGS sequence"/>
</dbReference>
<sequence>DQVKVLPYFTITEFFSQNHTRNCNVCHLSHCRGYQSVHTCLFHGSSLKGTVIIAQFDVNKI</sequence>
<feature type="non-terminal residue" evidence="1">
    <location>
        <position position="1"/>
    </location>
</feature>
<dbReference type="RefSeq" id="XP_040758580.1">
    <property type="nucleotide sequence ID" value="XM_040905175.1"/>
</dbReference>
<dbReference type="EMBL" id="KV427676">
    <property type="protein sequence ID" value="KZT00840.1"/>
    <property type="molecule type" value="Genomic_DNA"/>
</dbReference>
<gene>
    <name evidence="1" type="ORF">LAESUDRAFT_665212</name>
</gene>
<protein>
    <submittedName>
        <fullName evidence="1">Uncharacterized protein</fullName>
    </submittedName>
</protein>
<name>A0A165BDY7_9APHY</name>
<keyword evidence="2" id="KW-1185">Reference proteome</keyword>
<dbReference type="GeneID" id="63822205"/>
<accession>A0A165BDY7</accession>
<dbReference type="InParanoid" id="A0A165BDY7"/>
<dbReference type="AlphaFoldDB" id="A0A165BDY7"/>